<evidence type="ECO:0000256" key="1">
    <source>
        <dbReference type="SAM" id="MobiDB-lite"/>
    </source>
</evidence>
<gene>
    <name evidence="2" type="ORF">DERBICUS_126</name>
</gene>
<dbReference type="EMBL" id="MK514282">
    <property type="protein sequence ID" value="QBP07552.1"/>
    <property type="molecule type" value="Genomic_DNA"/>
</dbReference>
<proteinExistence type="predicted"/>
<dbReference type="Proteomes" id="UP000295398">
    <property type="component" value="Segment"/>
</dbReference>
<accession>A0A482IGU8</accession>
<keyword evidence="3" id="KW-1185">Reference proteome</keyword>
<evidence type="ECO:0000313" key="2">
    <source>
        <dbReference type="EMBL" id="QBP07552.1"/>
    </source>
</evidence>
<organism evidence="2 3">
    <name type="scientific">Erwinia phage Derbicus</name>
    <dbReference type="NCBI Taxonomy" id="2530027"/>
    <lineage>
        <taxon>Viruses</taxon>
        <taxon>Duplodnaviria</taxon>
        <taxon>Heunggongvirae</taxon>
        <taxon>Uroviricota</taxon>
        <taxon>Caudoviricetes</taxon>
        <taxon>Chimalliviridae</taxon>
        <taxon>Derbicusvirus</taxon>
        <taxon>Derbicusvirus derbicus</taxon>
    </lineage>
</organism>
<evidence type="ECO:0000313" key="3">
    <source>
        <dbReference type="Proteomes" id="UP000295398"/>
    </source>
</evidence>
<feature type="region of interest" description="Disordered" evidence="1">
    <location>
        <begin position="106"/>
        <end position="139"/>
    </location>
</feature>
<sequence>MTAKSSKNLHLHPLLCVRGYYCFACNNKNEEDTMKKKLLLLLPLIALVGCDTAPVNVYQDQALRRQIFKECLESIPKGPEKIDNSNDWQEVVEECGDQADRMSSFNVEIPGNQSGSSYYFNNDIKSGEEKPRDSWKRSQ</sequence>
<protein>
    <submittedName>
        <fullName evidence="2">Uncharacterized protein</fullName>
    </submittedName>
</protein>
<feature type="compositionally biased region" description="Polar residues" evidence="1">
    <location>
        <begin position="106"/>
        <end position="124"/>
    </location>
</feature>
<name>A0A482IGU8_9CAUD</name>
<feature type="compositionally biased region" description="Basic and acidic residues" evidence="1">
    <location>
        <begin position="125"/>
        <end position="139"/>
    </location>
</feature>
<reference evidence="2 3" key="1">
    <citation type="submission" date="2019-02" db="EMBL/GenBank/DDBJ databases">
        <authorList>
            <person name="Webb C.J."/>
            <person name="Sharma R."/>
            <person name="Berg J.A."/>
            <person name="Payne A.M."/>
            <person name="Fajardo C.P."/>
            <person name="Breakwell D.P."/>
            <person name="Hope S."/>
            <person name="Grose J.H."/>
        </authorList>
    </citation>
    <scope>NUCLEOTIDE SEQUENCE [LARGE SCALE GENOMIC DNA]</scope>
</reference>